<dbReference type="RefSeq" id="WP_271428192.1">
    <property type="nucleotide sequence ID" value="NZ_JAQIPB010000003.1"/>
</dbReference>
<evidence type="ECO:0000313" key="1">
    <source>
        <dbReference type="EMBL" id="MDA7416972.1"/>
    </source>
</evidence>
<dbReference type="Proteomes" id="UP001212602">
    <property type="component" value="Unassembled WGS sequence"/>
</dbReference>
<dbReference type="AlphaFoldDB" id="A0AAE3SZA8"/>
<comment type="caution">
    <text evidence="1">The sequence shown here is derived from an EMBL/GenBank/DDBJ whole genome shotgun (WGS) entry which is preliminary data.</text>
</comment>
<dbReference type="EMBL" id="JAQIPB010000003">
    <property type="protein sequence ID" value="MDA7416972.1"/>
    <property type="molecule type" value="Genomic_DNA"/>
</dbReference>
<protein>
    <submittedName>
        <fullName evidence="1">Uncharacterized protein</fullName>
    </submittedName>
</protein>
<accession>A0AAE3SZA8</accession>
<name>A0AAE3SZA8_9BURK</name>
<gene>
    <name evidence="1" type="ORF">PGB34_11400</name>
</gene>
<proteinExistence type="predicted"/>
<reference evidence="1" key="1">
    <citation type="submission" date="2023-01" db="EMBL/GenBank/DDBJ databases">
        <title>Xenophilus mangrovi sp. nov., isolated from soil of Mangrove nature reserve.</title>
        <authorList>
            <person name="Xu S."/>
            <person name="Liu Z."/>
            <person name="Xu Y."/>
        </authorList>
    </citation>
    <scope>NUCLEOTIDE SEQUENCE</scope>
    <source>
        <strain evidence="1">YW8</strain>
    </source>
</reference>
<keyword evidence="2" id="KW-1185">Reference proteome</keyword>
<evidence type="ECO:0000313" key="2">
    <source>
        <dbReference type="Proteomes" id="UP001212602"/>
    </source>
</evidence>
<organism evidence="1 2">
    <name type="scientific">Xenophilus arseniciresistens</name>
    <dbReference type="NCBI Taxonomy" id="1283306"/>
    <lineage>
        <taxon>Bacteria</taxon>
        <taxon>Pseudomonadati</taxon>
        <taxon>Pseudomonadota</taxon>
        <taxon>Betaproteobacteria</taxon>
        <taxon>Burkholderiales</taxon>
        <taxon>Comamonadaceae</taxon>
        <taxon>Xenophilus</taxon>
    </lineage>
</organism>
<sequence length="383" mass="41775">MASEQSDAERFDACTHDPAVAVGTGDTGRLAAGLSVHAVEANQGVGIALASKGNLLTDAAARPAPLITDRPLKLRAQWKLKAGFAPRDIEGRLVIRNGTSEYVFRQTRRVEGTSNWTANFFSWTVPRCLVRAETAWAIGFYDLTTSGQAGTGRLPATGVTPLAPWSDKMELNVVFVPINATRGVGGQTCVSYLGQEASHNTDFSNTQIQQDLKAYLMSILPVQNVNMVMKPPMDVSWGDACDSDWPTFTALRTLRAQEAKGDNWYYQGLVPFDPGWSGYAALADDSRQADRTSWAEAWDYLPILSAHELIHNNGLSHRDGNITAWGWGPYDGPYPWAGRPSLGTLKDPASYRDIMNAGASGTMWIDVGAYKSVAQRVRTLSSW</sequence>